<dbReference type="InterPro" id="IPR041966">
    <property type="entry name" value="LOTUS-like"/>
</dbReference>
<feature type="region of interest" description="Disordered" evidence="1">
    <location>
        <begin position="1"/>
        <end position="44"/>
    </location>
</feature>
<dbReference type="GO" id="GO:0010468">
    <property type="term" value="P:regulation of gene expression"/>
    <property type="evidence" value="ECO:0007669"/>
    <property type="project" value="InterPro"/>
</dbReference>
<keyword evidence="4" id="KW-1185">Reference proteome</keyword>
<dbReference type="Pfam" id="PF01936">
    <property type="entry name" value="NYN"/>
    <property type="match status" value="1"/>
</dbReference>
<feature type="region of interest" description="Disordered" evidence="1">
    <location>
        <begin position="301"/>
        <end position="377"/>
    </location>
</feature>
<feature type="domain" description="HTH OST-type" evidence="2">
    <location>
        <begin position="603"/>
        <end position="677"/>
    </location>
</feature>
<dbReference type="PANTHER" id="PTHR14379:SF82">
    <property type="entry name" value="OS08G0230500 PROTEIN"/>
    <property type="match status" value="1"/>
</dbReference>
<feature type="compositionally biased region" description="Low complexity" evidence="1">
    <location>
        <begin position="20"/>
        <end position="41"/>
    </location>
</feature>
<feature type="compositionally biased region" description="Polar residues" evidence="1">
    <location>
        <begin position="301"/>
        <end position="327"/>
    </location>
</feature>
<feature type="compositionally biased region" description="Polar residues" evidence="1">
    <location>
        <begin position="1"/>
        <end position="14"/>
    </location>
</feature>
<dbReference type="InterPro" id="IPR024768">
    <property type="entry name" value="Marf1"/>
</dbReference>
<dbReference type="Gene3D" id="3.40.50.1010">
    <property type="entry name" value="5'-nuclease"/>
    <property type="match status" value="1"/>
</dbReference>
<dbReference type="Proteomes" id="UP000822688">
    <property type="component" value="Chromosome 5"/>
</dbReference>
<dbReference type="InterPro" id="IPR025605">
    <property type="entry name" value="OST-HTH/LOTUS_dom"/>
</dbReference>
<dbReference type="PROSITE" id="PS51644">
    <property type="entry name" value="HTH_OST"/>
    <property type="match status" value="2"/>
</dbReference>
<dbReference type="AlphaFoldDB" id="A0A8T0I1K4"/>
<dbReference type="CDD" id="cd08824">
    <property type="entry name" value="LOTUS"/>
    <property type="match status" value="2"/>
</dbReference>
<organism evidence="3 4">
    <name type="scientific">Ceratodon purpureus</name>
    <name type="common">Fire moss</name>
    <name type="synonym">Dicranum purpureum</name>
    <dbReference type="NCBI Taxonomy" id="3225"/>
    <lineage>
        <taxon>Eukaryota</taxon>
        <taxon>Viridiplantae</taxon>
        <taxon>Streptophyta</taxon>
        <taxon>Embryophyta</taxon>
        <taxon>Bryophyta</taxon>
        <taxon>Bryophytina</taxon>
        <taxon>Bryopsida</taxon>
        <taxon>Dicranidae</taxon>
        <taxon>Pseudoditrichales</taxon>
        <taxon>Ditrichaceae</taxon>
        <taxon>Ceratodon</taxon>
    </lineage>
</organism>
<accession>A0A8T0I1K4</accession>
<dbReference type="PANTHER" id="PTHR14379">
    <property type="entry name" value="LIMKAIN B LKAP"/>
    <property type="match status" value="1"/>
</dbReference>
<feature type="region of interest" description="Disordered" evidence="1">
    <location>
        <begin position="449"/>
        <end position="498"/>
    </location>
</feature>
<dbReference type="GO" id="GO:0005777">
    <property type="term" value="C:peroxisome"/>
    <property type="evidence" value="ECO:0007669"/>
    <property type="project" value="InterPro"/>
</dbReference>
<dbReference type="Pfam" id="PF12872">
    <property type="entry name" value="OST-HTH"/>
    <property type="match status" value="2"/>
</dbReference>
<dbReference type="GO" id="GO:0004540">
    <property type="term" value="F:RNA nuclease activity"/>
    <property type="evidence" value="ECO:0007669"/>
    <property type="project" value="InterPro"/>
</dbReference>
<dbReference type="Gene3D" id="3.30.420.610">
    <property type="entry name" value="LOTUS domain-like"/>
    <property type="match status" value="2"/>
</dbReference>
<dbReference type="CDD" id="cd10910">
    <property type="entry name" value="PIN_limkain_b1_N_like"/>
    <property type="match status" value="1"/>
</dbReference>
<comment type="caution">
    <text evidence="3">The sequence shown here is derived from an EMBL/GenBank/DDBJ whole genome shotgun (WGS) entry which is preliminary data.</text>
</comment>
<protein>
    <recommendedName>
        <fullName evidence="2">HTH OST-type domain-containing protein</fullName>
    </recommendedName>
</protein>
<name>A0A8T0I1K4_CERPU</name>
<evidence type="ECO:0000259" key="2">
    <source>
        <dbReference type="PROSITE" id="PS51644"/>
    </source>
</evidence>
<evidence type="ECO:0000313" key="3">
    <source>
        <dbReference type="EMBL" id="KAG0576701.1"/>
    </source>
</evidence>
<dbReference type="InterPro" id="IPR021139">
    <property type="entry name" value="NYN"/>
</dbReference>
<evidence type="ECO:0000256" key="1">
    <source>
        <dbReference type="SAM" id="MobiDB-lite"/>
    </source>
</evidence>
<evidence type="ECO:0000313" key="4">
    <source>
        <dbReference type="Proteomes" id="UP000822688"/>
    </source>
</evidence>
<sequence length="678" mass="75167">MASYSRSLTPSRQQPGMDGAAIARAQQQHRQNTLAQQQQLRAPPPQVQSISCPVAILWDIENCPVPGEVNAEDVAGNIRIALREHPHVGAVTMFSAYGDFNHFPRKVREGCQRTGVNLIDVPNGKKDAADKAILVDMFLFALDNPPPSTIFLITGDVDFAPALHKLGQRGYVVVLVIPDGVGVSSALRGAGRFVYDWPCLCRGEGLRDPQRQGRNFNTLYAVDDRNQGRVPSSMYEDRIPASQFQDAYPDYSMPWTAEESDPHNDEDVYGEEILTWPRNNVYNVAPVDYGHQHYVMPGQVQPQGPRTSSVHNNYRSSHTTQPGQMRQGSGGFVDTRGRSGISAPESAHVMSSPAHLGMQPGEAEEPTSPGGSSPLWVQPGDLIGLKRQLVQLLNQNGGKMMLSKVPAEYNKLFGRPLYLAEYNAQRLVHLIDKMKDTLVIKGDGTSKTLHLAKKEPGRVTNKYKPSSNRASAPKGDKDKDTSEDSDPEGTVLPSKEVEKETNKIDFAADLLSKSSLLEVEKDSEKETFAGIDSLSKRHLLDMDIDLHMDEKIVVQGNSLSSDWNPASVDIKSNVDASKVETVVDVEEEDIKVEEFVGDVHRTNLANFKRQLQELLVVYSYQIPYNDVVKAYQQRYARILDLPSFGVVSMEALFEKVKDVAIIKEKLENGGKRFYLMAV</sequence>
<reference evidence="3" key="1">
    <citation type="submission" date="2020-06" db="EMBL/GenBank/DDBJ databases">
        <title>WGS assembly of Ceratodon purpureus strain R40.</title>
        <authorList>
            <person name="Carey S.B."/>
            <person name="Jenkins J."/>
            <person name="Shu S."/>
            <person name="Lovell J.T."/>
            <person name="Sreedasyam A."/>
            <person name="Maumus F."/>
            <person name="Tiley G.P."/>
            <person name="Fernandez-Pozo N."/>
            <person name="Barry K."/>
            <person name="Chen C."/>
            <person name="Wang M."/>
            <person name="Lipzen A."/>
            <person name="Daum C."/>
            <person name="Saski C.A."/>
            <person name="Payton A.C."/>
            <person name="Mcbreen J.C."/>
            <person name="Conrad R.E."/>
            <person name="Kollar L.M."/>
            <person name="Olsson S."/>
            <person name="Huttunen S."/>
            <person name="Landis J.B."/>
            <person name="Wickett N.J."/>
            <person name="Johnson M.G."/>
            <person name="Rensing S.A."/>
            <person name="Grimwood J."/>
            <person name="Schmutz J."/>
            <person name="Mcdaniel S.F."/>
        </authorList>
    </citation>
    <scope>NUCLEOTIDE SEQUENCE</scope>
    <source>
        <strain evidence="3">R40</strain>
    </source>
</reference>
<proteinExistence type="predicted"/>
<feature type="domain" description="HTH OST-type" evidence="2">
    <location>
        <begin position="381"/>
        <end position="455"/>
    </location>
</feature>
<gene>
    <name evidence="3" type="ORF">KC19_5G101100</name>
</gene>
<dbReference type="EMBL" id="CM026425">
    <property type="protein sequence ID" value="KAG0576701.1"/>
    <property type="molecule type" value="Genomic_DNA"/>
</dbReference>